<dbReference type="STRING" id="1391654.AKJ09_09689"/>
<accession>A0A0K1QB61</accession>
<evidence type="ECO:0000313" key="2">
    <source>
        <dbReference type="EMBL" id="AKV03026.1"/>
    </source>
</evidence>
<dbReference type="GO" id="GO:0004197">
    <property type="term" value="F:cysteine-type endopeptidase activity"/>
    <property type="evidence" value="ECO:0007669"/>
    <property type="project" value="InterPro"/>
</dbReference>
<dbReference type="KEGG" id="llu:AKJ09_09689"/>
<evidence type="ECO:0000313" key="3">
    <source>
        <dbReference type="Proteomes" id="UP000064967"/>
    </source>
</evidence>
<dbReference type="AlphaFoldDB" id="A0A0K1QB61"/>
<dbReference type="InterPro" id="IPR011600">
    <property type="entry name" value="Pept_C14_caspase"/>
</dbReference>
<feature type="domain" description="Peptidase C14 caspase" evidence="1">
    <location>
        <begin position="17"/>
        <end position="238"/>
    </location>
</feature>
<dbReference type="Pfam" id="PF00656">
    <property type="entry name" value="Peptidase_C14"/>
    <property type="match status" value="1"/>
</dbReference>
<evidence type="ECO:0000259" key="1">
    <source>
        <dbReference type="Pfam" id="PF00656"/>
    </source>
</evidence>
<proteinExistence type="predicted"/>
<keyword evidence="3" id="KW-1185">Reference proteome</keyword>
<sequence length="259" mass="27559">MGINEHANGGLPRPRFARQDAEEFAAVLADQHGPGCQTTVLLDGAATKSAIAHAVTCELPHRARPADAVILYFAGLGCAEIERPGLEPSIHLVAHDTDDDRFVSTSINLVSELSAWIRRLPVSGVFLVIDASFTGEPGGRTVEGPRLRSGVRQRSIARPSLKKLPVGETCAILSACGDDEIAREAPELGHGVFTHHLLEIFSRSSSQDAALSLGAMHREVRLAVEHTSGNRQSPVLIQGPRAASPLFRVQVAGSAPRAL</sequence>
<protein>
    <submittedName>
        <fullName evidence="2">Polysaccharide deacetylase</fullName>
    </submittedName>
</protein>
<dbReference type="GO" id="GO:0006508">
    <property type="term" value="P:proteolysis"/>
    <property type="evidence" value="ECO:0007669"/>
    <property type="project" value="InterPro"/>
</dbReference>
<dbReference type="EMBL" id="CP012333">
    <property type="protein sequence ID" value="AKV03026.1"/>
    <property type="molecule type" value="Genomic_DNA"/>
</dbReference>
<organism evidence="2 3">
    <name type="scientific">Labilithrix luteola</name>
    <dbReference type="NCBI Taxonomy" id="1391654"/>
    <lineage>
        <taxon>Bacteria</taxon>
        <taxon>Pseudomonadati</taxon>
        <taxon>Myxococcota</taxon>
        <taxon>Polyangia</taxon>
        <taxon>Polyangiales</taxon>
        <taxon>Labilitrichaceae</taxon>
        <taxon>Labilithrix</taxon>
    </lineage>
</organism>
<name>A0A0K1QB61_9BACT</name>
<gene>
    <name evidence="2" type="ORF">AKJ09_09689</name>
</gene>
<reference evidence="2 3" key="1">
    <citation type="submission" date="2015-08" db="EMBL/GenBank/DDBJ databases">
        <authorList>
            <person name="Babu N.S."/>
            <person name="Beckwith C.J."/>
            <person name="Beseler K.G."/>
            <person name="Brison A."/>
            <person name="Carone J.V."/>
            <person name="Caskin T.P."/>
            <person name="Diamond M."/>
            <person name="Durham M.E."/>
            <person name="Foxe J.M."/>
            <person name="Go M."/>
            <person name="Henderson B.A."/>
            <person name="Jones I.B."/>
            <person name="McGettigan J.A."/>
            <person name="Micheletti S.J."/>
            <person name="Nasrallah M.E."/>
            <person name="Ortiz D."/>
            <person name="Piller C.R."/>
            <person name="Privatt S.R."/>
            <person name="Schneider S.L."/>
            <person name="Sharp S."/>
            <person name="Smith T.C."/>
            <person name="Stanton J.D."/>
            <person name="Ullery H.E."/>
            <person name="Wilson R.J."/>
            <person name="Serrano M.G."/>
            <person name="Buck G."/>
            <person name="Lee V."/>
            <person name="Wang Y."/>
            <person name="Carvalho R."/>
            <person name="Voegtly L."/>
            <person name="Shi R."/>
            <person name="Duckworth R."/>
            <person name="Johnson A."/>
            <person name="Loviza R."/>
            <person name="Walstead R."/>
            <person name="Shah Z."/>
            <person name="Kiflezghi M."/>
            <person name="Wade K."/>
            <person name="Ball S.L."/>
            <person name="Bradley K.W."/>
            <person name="Asai D.J."/>
            <person name="Bowman C.A."/>
            <person name="Russell D.A."/>
            <person name="Pope W.H."/>
            <person name="Jacobs-Sera D."/>
            <person name="Hendrix R.W."/>
            <person name="Hatfull G.F."/>
        </authorList>
    </citation>
    <scope>NUCLEOTIDE SEQUENCE [LARGE SCALE GENOMIC DNA]</scope>
    <source>
        <strain evidence="2 3">DSM 27648</strain>
    </source>
</reference>
<dbReference type="Gene3D" id="3.40.50.1460">
    <property type="match status" value="1"/>
</dbReference>
<dbReference type="Proteomes" id="UP000064967">
    <property type="component" value="Chromosome"/>
</dbReference>